<evidence type="ECO:0000256" key="6">
    <source>
        <dbReference type="ARBA" id="ARBA00023242"/>
    </source>
</evidence>
<dbReference type="InterPro" id="IPR055221">
    <property type="entry name" value="PSF3_N"/>
</dbReference>
<evidence type="ECO:0000256" key="1">
    <source>
        <dbReference type="ARBA" id="ARBA00004123"/>
    </source>
</evidence>
<dbReference type="RefSeq" id="XP_020067419.1">
    <property type="nucleotide sequence ID" value="XM_020209073.1"/>
</dbReference>
<keyword evidence="6 7" id="KW-0539">Nucleus</keyword>
<evidence type="ECO:0000256" key="7">
    <source>
        <dbReference type="RuleBase" id="RU367161"/>
    </source>
</evidence>
<reference evidence="11" key="1">
    <citation type="submission" date="2016-05" db="EMBL/GenBank/DDBJ databases">
        <title>Comparative genomics of biotechnologically important yeasts.</title>
        <authorList>
            <consortium name="DOE Joint Genome Institute"/>
            <person name="Riley R."/>
            <person name="Haridas S."/>
            <person name="Wolfe K.H."/>
            <person name="Lopes M.R."/>
            <person name="Hittinger C.T."/>
            <person name="Goker M."/>
            <person name="Salamov A."/>
            <person name="Wisecaver J."/>
            <person name="Long T.M."/>
            <person name="Aerts A.L."/>
            <person name="Barry K."/>
            <person name="Choi C."/>
            <person name="Clum A."/>
            <person name="Coughlan A.Y."/>
            <person name="Deshpande S."/>
            <person name="Douglass A.P."/>
            <person name="Hanson S.J."/>
            <person name="Klenk H.-P."/>
            <person name="Labutti K."/>
            <person name="Lapidus A."/>
            <person name="Lindquist E."/>
            <person name="Lipzen A."/>
            <person name="Meier-Kolthoff J.P."/>
            <person name="Ohm R.A."/>
            <person name="Otillar R.P."/>
            <person name="Pangilinan J."/>
            <person name="Peng Y."/>
            <person name="Rokas A."/>
            <person name="Rosa C.A."/>
            <person name="Scheuner C."/>
            <person name="Sibirny A.A."/>
            <person name="Slot J.C."/>
            <person name="Stielow J.B."/>
            <person name="Sun H."/>
            <person name="Kurtzman C.P."/>
            <person name="Blackwell M."/>
            <person name="Grigoriev I.V."/>
            <person name="Jeffries T.W."/>
        </authorList>
    </citation>
    <scope>NUCLEOTIDE SEQUENCE [LARGE SCALE GENOMIC DNA]</scope>
    <source>
        <strain evidence="11">NRRL Y-17324</strain>
    </source>
</reference>
<accession>A0A1E4SSA4</accession>
<dbReference type="Gene3D" id="1.20.58.2050">
    <property type="match status" value="1"/>
</dbReference>
<feature type="domain" description="DNA replication complex GINS protein PSF3 N-terminal" evidence="9">
    <location>
        <begin position="6"/>
        <end position="58"/>
    </location>
</feature>
<evidence type="ECO:0000259" key="9">
    <source>
        <dbReference type="Pfam" id="PF22466"/>
    </source>
</evidence>
<evidence type="ECO:0000313" key="10">
    <source>
        <dbReference type="EMBL" id="ODV82297.1"/>
    </source>
</evidence>
<feature type="domain" description="GINS subunit" evidence="8">
    <location>
        <begin position="78"/>
        <end position="174"/>
    </location>
</feature>
<dbReference type="GO" id="GO:1902975">
    <property type="term" value="P:mitotic DNA replication initiation"/>
    <property type="evidence" value="ECO:0007669"/>
    <property type="project" value="TreeGrafter"/>
</dbReference>
<comment type="subunit">
    <text evidence="3">Component of the GINS complex which is a heterotetramer of SLD5, PSF1, PSF2 and PSF3.</text>
</comment>
<dbReference type="CDD" id="cd21693">
    <property type="entry name" value="GINS_B_Psf3"/>
    <property type="match status" value="1"/>
</dbReference>
<dbReference type="AlphaFoldDB" id="A0A1E4SSA4"/>
<dbReference type="STRING" id="984487.A0A1E4SSA4"/>
<comment type="function">
    <text evidence="7">The GINS complex plays an essential role in the initiation of DNA replication.</text>
</comment>
<dbReference type="GO" id="GO:0071162">
    <property type="term" value="C:CMG complex"/>
    <property type="evidence" value="ECO:0007669"/>
    <property type="project" value="EnsemblFungi"/>
</dbReference>
<name>A0A1E4SSA4_9ASCO</name>
<dbReference type="EMBL" id="KV453909">
    <property type="protein sequence ID" value="ODV82297.1"/>
    <property type="molecule type" value="Genomic_DNA"/>
</dbReference>
<evidence type="ECO:0000256" key="5">
    <source>
        <dbReference type="ARBA" id="ARBA00022705"/>
    </source>
</evidence>
<dbReference type="SUPFAM" id="SSF160059">
    <property type="entry name" value="PriA/YqbF domain"/>
    <property type="match status" value="1"/>
</dbReference>
<evidence type="ECO:0000313" key="11">
    <source>
        <dbReference type="Proteomes" id="UP000094285"/>
    </source>
</evidence>
<dbReference type="InterPro" id="IPR010492">
    <property type="entry name" value="GINS_Psf3"/>
</dbReference>
<dbReference type="InterPro" id="IPR038437">
    <property type="entry name" value="GINS_Psf3_sf"/>
</dbReference>
<sequence length="176" mass="20469">MTSNYYDLDDILADGEKVPSRFNMTVPGLGYLEGNPGKAVQKGTQLELPMWLAEVLAICAILEDSQESFIDLSEPEFISSRVLNAIKTNPRTVDLRKLLRNYYKLVEKWGTFFNEPSLIEIIMTMLKERAFEINNFASNTNKLMNNDFTYTLDEFERILFRMTSDSNKQMRNWLKE</sequence>
<comment type="similarity">
    <text evidence="2 7">Belongs to the GINS3/PSF3 family.</text>
</comment>
<dbReference type="Pfam" id="PF22466">
    <property type="entry name" value="PSF3_N"/>
    <property type="match status" value="1"/>
</dbReference>
<evidence type="ECO:0000256" key="4">
    <source>
        <dbReference type="ARBA" id="ARBA00015140"/>
    </source>
</evidence>
<keyword evidence="5 7" id="KW-0235">DNA replication</keyword>
<dbReference type="Pfam" id="PF05916">
    <property type="entry name" value="Sld5"/>
    <property type="match status" value="1"/>
</dbReference>
<dbReference type="PANTHER" id="PTHR22768:SF0">
    <property type="entry name" value="DNA REPLICATION COMPLEX GINS PROTEIN PSF3"/>
    <property type="match status" value="1"/>
</dbReference>
<dbReference type="GO" id="GO:0000785">
    <property type="term" value="C:chromatin"/>
    <property type="evidence" value="ECO:0007669"/>
    <property type="project" value="EnsemblFungi"/>
</dbReference>
<dbReference type="CDD" id="cd11713">
    <property type="entry name" value="GINS_A_psf3"/>
    <property type="match status" value="1"/>
</dbReference>
<dbReference type="PANTHER" id="PTHR22768">
    <property type="entry name" value="DNA REPLICATION COMPLEX GINS PROTEIN PSF3"/>
    <property type="match status" value="1"/>
</dbReference>
<protein>
    <recommendedName>
        <fullName evidence="4 7">DNA replication complex GINS protein PSF3</fullName>
    </recommendedName>
</protein>
<evidence type="ECO:0000256" key="2">
    <source>
        <dbReference type="ARBA" id="ARBA00006343"/>
    </source>
</evidence>
<dbReference type="InterPro" id="IPR021151">
    <property type="entry name" value="GINS_A"/>
</dbReference>
<keyword evidence="11" id="KW-1185">Reference proteome</keyword>
<dbReference type="Proteomes" id="UP000094285">
    <property type="component" value="Unassembled WGS sequence"/>
</dbReference>
<evidence type="ECO:0000256" key="3">
    <source>
        <dbReference type="ARBA" id="ARBA00011352"/>
    </source>
</evidence>
<organism evidence="10 11">
    <name type="scientific">Suhomyces tanzawaensis NRRL Y-17324</name>
    <dbReference type="NCBI Taxonomy" id="984487"/>
    <lineage>
        <taxon>Eukaryota</taxon>
        <taxon>Fungi</taxon>
        <taxon>Dikarya</taxon>
        <taxon>Ascomycota</taxon>
        <taxon>Saccharomycotina</taxon>
        <taxon>Pichiomycetes</taxon>
        <taxon>Debaryomycetaceae</taxon>
        <taxon>Suhomyces</taxon>
    </lineage>
</organism>
<dbReference type="GO" id="GO:0000727">
    <property type="term" value="P:double-strand break repair via break-induced replication"/>
    <property type="evidence" value="ECO:0007669"/>
    <property type="project" value="EnsemblFungi"/>
</dbReference>
<proteinExistence type="inferred from homology"/>
<gene>
    <name evidence="10" type="ORF">CANTADRAFT_44236</name>
</gene>
<evidence type="ECO:0000259" key="8">
    <source>
        <dbReference type="Pfam" id="PF05916"/>
    </source>
</evidence>
<dbReference type="GO" id="GO:0043596">
    <property type="term" value="C:nuclear replication fork"/>
    <property type="evidence" value="ECO:0007669"/>
    <property type="project" value="EnsemblFungi"/>
</dbReference>
<dbReference type="InterPro" id="IPR036224">
    <property type="entry name" value="GINS_bundle-like_dom_sf"/>
</dbReference>
<dbReference type="GO" id="GO:0000811">
    <property type="term" value="C:GINS complex"/>
    <property type="evidence" value="ECO:0007669"/>
    <property type="project" value="UniProtKB-UniRule"/>
</dbReference>
<dbReference type="OrthoDB" id="10251744at2759"/>
<dbReference type="SUPFAM" id="SSF158573">
    <property type="entry name" value="GINS helical bundle-like"/>
    <property type="match status" value="1"/>
</dbReference>
<dbReference type="GeneID" id="30983209"/>
<comment type="subcellular location">
    <subcellularLocation>
        <location evidence="1 7">Nucleus</location>
    </subcellularLocation>
</comment>